<sequence length="182" mass="19677">MSVMTTVSLGAPFTRSDLDALPDDGRRHELIDGVLVMTPAPSPRHQLIQMELIKRLLPAIPTGQRLLAAPLDVVLGPATVLQPDLLIAARTALTSRDLPVAPLLAIEVLSPSTRRLDLGIKRALYESGGCAAYWVIDPDEPSITAWELHEGRYAEVGRAVGSESLRLHMPVEVEIVPADLVT</sequence>
<dbReference type="Proteomes" id="UP001501475">
    <property type="component" value="Unassembled WGS sequence"/>
</dbReference>
<dbReference type="EMBL" id="BAAAPN010000056">
    <property type="protein sequence ID" value="GAA1764906.1"/>
    <property type="molecule type" value="Genomic_DNA"/>
</dbReference>
<proteinExistence type="predicted"/>
<dbReference type="InterPro" id="IPR012296">
    <property type="entry name" value="Nuclease_put_TT1808"/>
</dbReference>
<gene>
    <name evidence="2" type="ORF">GCM10009810_24840</name>
</gene>
<accession>A0ABP4WWT2</accession>
<keyword evidence="2" id="KW-0255">Endonuclease</keyword>
<keyword evidence="2" id="KW-0540">Nuclease</keyword>
<dbReference type="InterPro" id="IPR008538">
    <property type="entry name" value="Uma2"/>
</dbReference>
<evidence type="ECO:0000313" key="2">
    <source>
        <dbReference type="EMBL" id="GAA1764906.1"/>
    </source>
</evidence>
<feature type="domain" description="Putative restriction endonuclease" evidence="1">
    <location>
        <begin position="17"/>
        <end position="171"/>
    </location>
</feature>
<dbReference type="InterPro" id="IPR011335">
    <property type="entry name" value="Restrct_endonuc-II-like"/>
</dbReference>
<evidence type="ECO:0000259" key="1">
    <source>
        <dbReference type="Pfam" id="PF05685"/>
    </source>
</evidence>
<comment type="caution">
    <text evidence="2">The sequence shown here is derived from an EMBL/GenBank/DDBJ whole genome shotgun (WGS) entry which is preliminary data.</text>
</comment>
<dbReference type="SUPFAM" id="SSF52980">
    <property type="entry name" value="Restriction endonuclease-like"/>
    <property type="match status" value="1"/>
</dbReference>
<evidence type="ECO:0000313" key="3">
    <source>
        <dbReference type="Proteomes" id="UP001501475"/>
    </source>
</evidence>
<dbReference type="PANTHER" id="PTHR34107">
    <property type="entry name" value="SLL0198 PROTEIN-RELATED"/>
    <property type="match status" value="1"/>
</dbReference>
<dbReference type="Pfam" id="PF05685">
    <property type="entry name" value="Uma2"/>
    <property type="match status" value="1"/>
</dbReference>
<reference evidence="3" key="1">
    <citation type="journal article" date="2019" name="Int. J. Syst. Evol. Microbiol.">
        <title>The Global Catalogue of Microorganisms (GCM) 10K type strain sequencing project: providing services to taxonomists for standard genome sequencing and annotation.</title>
        <authorList>
            <consortium name="The Broad Institute Genomics Platform"/>
            <consortium name="The Broad Institute Genome Sequencing Center for Infectious Disease"/>
            <person name="Wu L."/>
            <person name="Ma J."/>
        </authorList>
    </citation>
    <scope>NUCLEOTIDE SEQUENCE [LARGE SCALE GENOMIC DNA]</scope>
    <source>
        <strain evidence="3">JCM 15591</strain>
    </source>
</reference>
<organism evidence="2 3">
    <name type="scientific">Nostocoides vanveenii</name>
    <dbReference type="NCBI Taxonomy" id="330835"/>
    <lineage>
        <taxon>Bacteria</taxon>
        <taxon>Bacillati</taxon>
        <taxon>Actinomycetota</taxon>
        <taxon>Actinomycetes</taxon>
        <taxon>Micrococcales</taxon>
        <taxon>Intrasporangiaceae</taxon>
        <taxon>Nostocoides</taxon>
    </lineage>
</organism>
<dbReference type="Gene3D" id="3.90.1570.10">
    <property type="entry name" value="tt1808, chain A"/>
    <property type="match status" value="1"/>
</dbReference>
<keyword evidence="2" id="KW-0378">Hydrolase</keyword>
<name>A0ABP4WWT2_9MICO</name>
<keyword evidence="3" id="KW-1185">Reference proteome</keyword>
<protein>
    <submittedName>
        <fullName evidence="2">Uma2 family endonuclease</fullName>
    </submittedName>
</protein>
<dbReference type="CDD" id="cd06260">
    <property type="entry name" value="DUF820-like"/>
    <property type="match status" value="1"/>
</dbReference>
<dbReference type="PANTHER" id="PTHR34107:SF4">
    <property type="entry name" value="SLL1222 PROTEIN"/>
    <property type="match status" value="1"/>
</dbReference>
<dbReference type="GO" id="GO:0004519">
    <property type="term" value="F:endonuclease activity"/>
    <property type="evidence" value="ECO:0007669"/>
    <property type="project" value="UniProtKB-KW"/>
</dbReference>